<sequence>MPYHVLSVKEKLEIIRTIENGAKKSAVAREKNLPLTTVCGIWNAREKLRGGSGSNLKRCRIRDSAFPEVEKALLLWLKKARSMNLPVSGPLLAEKALTFAAQLNCTGFACSNGWLSRFKARYSIVGKAVCADEEVNFGTFRDVDGDMTTSPDFSDSDIVAAVAPRPASSEKMLYLPAAI</sequence>
<accession>A0ACB8D1N2</accession>
<organism evidence="1 2">
    <name type="scientific">Dermacentor silvarum</name>
    <name type="common">Tick</name>
    <dbReference type="NCBI Taxonomy" id="543639"/>
    <lineage>
        <taxon>Eukaryota</taxon>
        <taxon>Metazoa</taxon>
        <taxon>Ecdysozoa</taxon>
        <taxon>Arthropoda</taxon>
        <taxon>Chelicerata</taxon>
        <taxon>Arachnida</taxon>
        <taxon>Acari</taxon>
        <taxon>Parasitiformes</taxon>
        <taxon>Ixodida</taxon>
        <taxon>Ixodoidea</taxon>
        <taxon>Ixodidae</taxon>
        <taxon>Rhipicephalinae</taxon>
        <taxon>Dermacentor</taxon>
    </lineage>
</organism>
<keyword evidence="2" id="KW-1185">Reference proteome</keyword>
<proteinExistence type="predicted"/>
<protein>
    <submittedName>
        <fullName evidence="1">Uncharacterized protein</fullName>
    </submittedName>
</protein>
<dbReference type="Proteomes" id="UP000821865">
    <property type="component" value="Chromosome 3"/>
</dbReference>
<gene>
    <name evidence="1" type="ORF">HPB49_000639</name>
</gene>
<comment type="caution">
    <text evidence="1">The sequence shown here is derived from an EMBL/GenBank/DDBJ whole genome shotgun (WGS) entry which is preliminary data.</text>
</comment>
<reference evidence="1" key="1">
    <citation type="submission" date="2020-05" db="EMBL/GenBank/DDBJ databases">
        <title>Large-scale comparative analyses of tick genomes elucidate their genetic diversity and vector capacities.</title>
        <authorList>
            <person name="Jia N."/>
            <person name="Wang J."/>
            <person name="Shi W."/>
            <person name="Du L."/>
            <person name="Sun Y."/>
            <person name="Zhan W."/>
            <person name="Jiang J."/>
            <person name="Wang Q."/>
            <person name="Zhang B."/>
            <person name="Ji P."/>
            <person name="Sakyi L.B."/>
            <person name="Cui X."/>
            <person name="Yuan T."/>
            <person name="Jiang B."/>
            <person name="Yang W."/>
            <person name="Lam T.T.-Y."/>
            <person name="Chang Q."/>
            <person name="Ding S."/>
            <person name="Wang X."/>
            <person name="Zhu J."/>
            <person name="Ruan X."/>
            <person name="Zhao L."/>
            <person name="Wei J."/>
            <person name="Que T."/>
            <person name="Du C."/>
            <person name="Cheng J."/>
            <person name="Dai P."/>
            <person name="Han X."/>
            <person name="Huang E."/>
            <person name="Gao Y."/>
            <person name="Liu J."/>
            <person name="Shao H."/>
            <person name="Ye R."/>
            <person name="Li L."/>
            <person name="Wei W."/>
            <person name="Wang X."/>
            <person name="Wang C."/>
            <person name="Yang T."/>
            <person name="Huo Q."/>
            <person name="Li W."/>
            <person name="Guo W."/>
            <person name="Chen H."/>
            <person name="Zhou L."/>
            <person name="Ni X."/>
            <person name="Tian J."/>
            <person name="Zhou Y."/>
            <person name="Sheng Y."/>
            <person name="Liu T."/>
            <person name="Pan Y."/>
            <person name="Xia L."/>
            <person name="Li J."/>
            <person name="Zhao F."/>
            <person name="Cao W."/>
        </authorList>
    </citation>
    <scope>NUCLEOTIDE SEQUENCE</scope>
    <source>
        <strain evidence="1">Dsil-2018</strain>
    </source>
</reference>
<name>A0ACB8D1N2_DERSI</name>
<evidence type="ECO:0000313" key="1">
    <source>
        <dbReference type="EMBL" id="KAH7958299.1"/>
    </source>
</evidence>
<dbReference type="EMBL" id="CM023472">
    <property type="protein sequence ID" value="KAH7958299.1"/>
    <property type="molecule type" value="Genomic_DNA"/>
</dbReference>
<evidence type="ECO:0000313" key="2">
    <source>
        <dbReference type="Proteomes" id="UP000821865"/>
    </source>
</evidence>